<comment type="catalytic activity">
    <reaction evidence="16">
        <text>propanoyl-CoA + hydrogencarbonate + ATP = (S)-methylmalonyl-CoA + ADP + phosphate + H(+)</text>
        <dbReference type="Rhea" id="RHEA:23720"/>
        <dbReference type="ChEBI" id="CHEBI:15378"/>
        <dbReference type="ChEBI" id="CHEBI:17544"/>
        <dbReference type="ChEBI" id="CHEBI:30616"/>
        <dbReference type="ChEBI" id="CHEBI:43474"/>
        <dbReference type="ChEBI" id="CHEBI:57327"/>
        <dbReference type="ChEBI" id="CHEBI:57392"/>
        <dbReference type="ChEBI" id="CHEBI:456216"/>
        <dbReference type="EC" id="6.4.1.3"/>
    </reaction>
    <physiologicalReaction direction="left-to-right" evidence="16">
        <dbReference type="Rhea" id="RHEA:23721"/>
    </physiologicalReaction>
</comment>
<dbReference type="AlphaFoldDB" id="A0A068WLI0"/>
<evidence type="ECO:0000256" key="3">
    <source>
        <dbReference type="ARBA" id="ARBA00005060"/>
    </source>
</evidence>
<keyword evidence="7 17" id="KW-0547">Nucleotide-binding</keyword>
<evidence type="ECO:0000256" key="2">
    <source>
        <dbReference type="ARBA" id="ARBA00004305"/>
    </source>
</evidence>
<protein>
    <recommendedName>
        <fullName evidence="4">propionyl-CoA carboxylase</fullName>
        <ecNumber evidence="4">6.4.1.3</ecNumber>
    </recommendedName>
</protein>
<evidence type="ECO:0000256" key="7">
    <source>
        <dbReference type="ARBA" id="ARBA00022741"/>
    </source>
</evidence>
<evidence type="ECO:0000259" key="19">
    <source>
        <dbReference type="PROSITE" id="PS50975"/>
    </source>
</evidence>
<dbReference type="InterPro" id="IPR011053">
    <property type="entry name" value="Single_hybrid_motif"/>
</dbReference>
<feature type="domain" description="Lipoyl-binding" evidence="18">
    <location>
        <begin position="645"/>
        <end position="721"/>
    </location>
</feature>
<keyword evidence="6" id="KW-0479">Metal-binding</keyword>
<gene>
    <name evidence="23" type="primary">EGR_07238</name>
    <name evidence="21" type="ORF">EgrG_000534100</name>
</gene>
<dbReference type="EMBL" id="LK028582">
    <property type="protein sequence ID" value="CDS20978.1"/>
    <property type="molecule type" value="Genomic_DNA"/>
</dbReference>
<evidence type="ECO:0000256" key="16">
    <source>
        <dbReference type="ARBA" id="ARBA00049495"/>
    </source>
</evidence>
<dbReference type="GO" id="GO:0005524">
    <property type="term" value="F:ATP binding"/>
    <property type="evidence" value="ECO:0007669"/>
    <property type="project" value="UniProtKB-UniRule"/>
</dbReference>
<dbReference type="Pfam" id="PF00289">
    <property type="entry name" value="Biotin_carb_N"/>
    <property type="match status" value="1"/>
</dbReference>
<dbReference type="NCBIfam" id="NF006367">
    <property type="entry name" value="PRK08591.1"/>
    <property type="match status" value="1"/>
</dbReference>
<dbReference type="EC" id="6.4.1.3" evidence="4"/>
<feature type="domain" description="ATP-grasp" evidence="19">
    <location>
        <begin position="162"/>
        <end position="362"/>
    </location>
</feature>
<dbReference type="OrthoDB" id="196847at2759"/>
<evidence type="ECO:0000256" key="13">
    <source>
        <dbReference type="ARBA" id="ARBA00023128"/>
    </source>
</evidence>
<dbReference type="FunFam" id="2.40.50.100:FF:000003">
    <property type="entry name" value="Acetyl-CoA carboxylase biotin carboxyl carrier protein"/>
    <property type="match status" value="1"/>
</dbReference>
<comment type="cofactor">
    <cofactor evidence="1">
        <name>biotin</name>
        <dbReference type="ChEBI" id="CHEBI:57586"/>
    </cofactor>
</comment>
<keyword evidence="8 17" id="KW-0067">ATP-binding</keyword>
<dbReference type="WBParaSite" id="EgrG_000534100">
    <property type="protein sequence ID" value="EgrG_000534100"/>
    <property type="gene ID" value="EgrG_000534100"/>
</dbReference>
<dbReference type="Pfam" id="PF02786">
    <property type="entry name" value="CPSase_L_D2"/>
    <property type="match status" value="1"/>
</dbReference>
<comment type="subcellular location">
    <subcellularLocation>
        <location evidence="2">Mitochondrion matrix</location>
    </subcellularLocation>
</comment>
<dbReference type="InterPro" id="IPR041265">
    <property type="entry name" value="PCC_BT"/>
</dbReference>
<dbReference type="CDD" id="cd06850">
    <property type="entry name" value="biotinyl_domain"/>
    <property type="match status" value="1"/>
</dbReference>
<dbReference type="Pfam" id="PF18140">
    <property type="entry name" value="PCC_BT"/>
    <property type="match status" value="1"/>
</dbReference>
<dbReference type="Proteomes" id="UP000492820">
    <property type="component" value="Unassembled WGS sequence"/>
</dbReference>
<evidence type="ECO:0000259" key="18">
    <source>
        <dbReference type="PROSITE" id="PS50968"/>
    </source>
</evidence>
<feature type="domain" description="Biotin carboxylation" evidence="20">
    <location>
        <begin position="43"/>
        <end position="493"/>
    </location>
</feature>
<evidence type="ECO:0000256" key="1">
    <source>
        <dbReference type="ARBA" id="ARBA00001953"/>
    </source>
</evidence>
<keyword evidence="15" id="KW-0092">Biotin</keyword>
<dbReference type="SUPFAM" id="SSF56059">
    <property type="entry name" value="Glutathione synthetase ATP-binding domain-like"/>
    <property type="match status" value="1"/>
</dbReference>
<dbReference type="PROSITE" id="PS50979">
    <property type="entry name" value="BC"/>
    <property type="match status" value="1"/>
</dbReference>
<dbReference type="GO" id="GO:0046872">
    <property type="term" value="F:metal ion binding"/>
    <property type="evidence" value="ECO:0007669"/>
    <property type="project" value="UniProtKB-KW"/>
</dbReference>
<keyword evidence="9" id="KW-0460">Magnesium</keyword>
<evidence type="ECO:0000313" key="21">
    <source>
        <dbReference type="EMBL" id="CDS20978.1"/>
    </source>
</evidence>
<dbReference type="SUPFAM" id="SSF51230">
    <property type="entry name" value="Single hybrid motif"/>
    <property type="match status" value="1"/>
</dbReference>
<dbReference type="InterPro" id="IPR005481">
    <property type="entry name" value="BC-like_N"/>
</dbReference>
<name>A0A068WLI0_ECHGR</name>
<dbReference type="PROSITE" id="PS50968">
    <property type="entry name" value="BIOTINYL_LIPOYL"/>
    <property type="match status" value="1"/>
</dbReference>
<dbReference type="PANTHER" id="PTHR18866">
    <property type="entry name" value="CARBOXYLASE:PYRUVATE/ACETYL-COA/PROPIONYL-COA CARBOXYLASE"/>
    <property type="match status" value="1"/>
</dbReference>
<keyword evidence="5" id="KW-0436">Ligase</keyword>
<evidence type="ECO:0000256" key="14">
    <source>
        <dbReference type="ARBA" id="ARBA00023211"/>
    </source>
</evidence>
<dbReference type="UniPathway" id="UPA00945">
    <property type="reaction ID" value="UER00908"/>
</dbReference>
<dbReference type="PANTHER" id="PTHR18866:SF33">
    <property type="entry name" value="METHYLCROTONOYL-COA CARBOXYLASE SUBUNIT ALPHA, MITOCHONDRIAL-RELATED"/>
    <property type="match status" value="1"/>
</dbReference>
<evidence type="ECO:0000256" key="6">
    <source>
        <dbReference type="ARBA" id="ARBA00022723"/>
    </source>
</evidence>
<evidence type="ECO:0000256" key="11">
    <source>
        <dbReference type="ARBA" id="ARBA00022963"/>
    </source>
</evidence>
<dbReference type="InterPro" id="IPR011761">
    <property type="entry name" value="ATP-grasp"/>
</dbReference>
<dbReference type="Gene3D" id="3.30.700.30">
    <property type="match status" value="1"/>
</dbReference>
<keyword evidence="14" id="KW-0464">Manganese</keyword>
<dbReference type="GO" id="GO:0005759">
    <property type="term" value="C:mitochondrial matrix"/>
    <property type="evidence" value="ECO:0007669"/>
    <property type="project" value="UniProtKB-SubCell"/>
</dbReference>
<sequence>MLVFQNIVRNGAATSGLSKLFRRSTRSAGALYYNDKFEPGESRFEKVLIANRGEIACRVITTCQRLGIKTVAVYSAADAESLFVHMADEAIFIGSPPSAHSYLNVDAILDAVKTTGAEAVHPGYGFLSESYIFAKKVTDLGVVFVGPDPEAIRLMGNKVESKIIAAKVGVNCIPGSDKEVRDPAEALEVAEVLGYPVIVKALAGGGGKGMRIARDDAELFEALRLSREEARASFGDDRILLERYLVASRHIEVQVLCDKHGNALHLHERDCSIQRRNQKVVEEAPSSLFTSSANLRSRICDQAIALARAVGYDSTGTVEFLFDDRSQDFYFLEMNTRLQVEHPVTECITGVDIVHQMLRVAKGHRLLYRQEDISTRGWAMECRVCAEDPQKAFGLPSVGQLTSYREPSHIRGVRCDSGVVEGSEISVFYDALICKLVAYGGNRKAVLSIMTKALDSFIIRGVTTNIPLLRDIISETGFVSGEFATDHLARIYPEGFRGAQLHETEVYQLIALASVINVKNVLRNQANVSEVVNAPFRLVVSVVDGTIVVKAQVIQKDDFFEVRLEPLSSKKSLVRVIRVMNNFNLADGIVEQNFNEQETRIFQLRERNHVGDVCLQYRGSIFWLRIRSEKAAALESAFIAAHKRENKPTMPISALRAPLPGLITSISVDAGQVVEAGQELCILEAMKMRNCLNATHCGIVKAVNVRQGQTVAEGEVILELE</sequence>
<evidence type="ECO:0000256" key="5">
    <source>
        <dbReference type="ARBA" id="ARBA00022598"/>
    </source>
</evidence>
<dbReference type="InterPro" id="IPR000089">
    <property type="entry name" value="Biotin_lipoyl"/>
</dbReference>
<dbReference type="InterPro" id="IPR016185">
    <property type="entry name" value="PreATP-grasp_dom_sf"/>
</dbReference>
<proteinExistence type="predicted"/>
<dbReference type="GO" id="GO:0016042">
    <property type="term" value="P:lipid catabolic process"/>
    <property type="evidence" value="ECO:0007669"/>
    <property type="project" value="UniProtKB-KW"/>
</dbReference>
<dbReference type="GO" id="GO:0004658">
    <property type="term" value="F:propionyl-CoA carboxylase activity"/>
    <property type="evidence" value="ECO:0007669"/>
    <property type="project" value="UniProtKB-EC"/>
</dbReference>
<keyword evidence="10" id="KW-0809">Transit peptide</keyword>
<dbReference type="SMART" id="SM00878">
    <property type="entry name" value="Biotin_carb_C"/>
    <property type="match status" value="1"/>
</dbReference>
<accession>A0A068WLI0</accession>
<dbReference type="PROSITE" id="PS00867">
    <property type="entry name" value="CPSASE_2"/>
    <property type="match status" value="1"/>
</dbReference>
<keyword evidence="11" id="KW-0442">Lipid degradation</keyword>
<evidence type="ECO:0000256" key="4">
    <source>
        <dbReference type="ARBA" id="ARBA00013050"/>
    </source>
</evidence>
<evidence type="ECO:0000256" key="9">
    <source>
        <dbReference type="ARBA" id="ARBA00022842"/>
    </source>
</evidence>
<evidence type="ECO:0000313" key="22">
    <source>
        <dbReference type="Proteomes" id="UP000492820"/>
    </source>
</evidence>
<dbReference type="InterPro" id="IPR011764">
    <property type="entry name" value="Biotin_carboxylation_dom"/>
</dbReference>
<keyword evidence="13" id="KW-0496">Mitochondrion</keyword>
<dbReference type="SUPFAM" id="SSF52440">
    <property type="entry name" value="PreATP-grasp domain"/>
    <property type="match status" value="1"/>
</dbReference>
<dbReference type="PROSITE" id="PS00188">
    <property type="entry name" value="BIOTIN"/>
    <property type="match status" value="1"/>
</dbReference>
<dbReference type="Gene3D" id="2.40.50.100">
    <property type="match status" value="1"/>
</dbReference>
<reference evidence="21 22" key="1">
    <citation type="journal article" date="2013" name="Nature">
        <title>The genomes of four tapeworm species reveal adaptations to parasitism.</title>
        <authorList>
            <person name="Tsai I.J."/>
            <person name="Zarowiecki M."/>
            <person name="Holroyd N."/>
            <person name="Garciarrubio A."/>
            <person name="Sanchez-Flores A."/>
            <person name="Brooks K.L."/>
            <person name="Tracey A."/>
            <person name="Bobes R.J."/>
            <person name="Fragoso G."/>
            <person name="Sciutto E."/>
            <person name="Aslett M."/>
            <person name="Beasley H."/>
            <person name="Bennett H.M."/>
            <person name="Cai J."/>
            <person name="Camicia F."/>
            <person name="Clark R."/>
            <person name="Cucher M."/>
            <person name="De Silva N."/>
            <person name="Day T.A."/>
            <person name="Deplazes P."/>
            <person name="Estrada K."/>
            <person name="Fernandez C."/>
            <person name="Holland P.W."/>
            <person name="Hou J."/>
            <person name="Hu S."/>
            <person name="Huckvale T."/>
            <person name="Hung S.S."/>
            <person name="Kamenetzky L."/>
            <person name="Keane J.A."/>
            <person name="Kiss F."/>
            <person name="Koziol U."/>
            <person name="Lambert O."/>
            <person name="Liu K."/>
            <person name="Luo X."/>
            <person name="Luo Y."/>
            <person name="Macchiaroli N."/>
            <person name="Nichol S."/>
            <person name="Paps J."/>
            <person name="Parkinson J."/>
            <person name="Pouchkina-Stantcheva N."/>
            <person name="Riddiford N."/>
            <person name="Rosenzvit M."/>
            <person name="Salinas G."/>
            <person name="Wasmuth J.D."/>
            <person name="Zamanian M."/>
            <person name="Zheng Y."/>
            <person name="Cai X."/>
            <person name="Soberon X."/>
            <person name="Olson P.D."/>
            <person name="Laclette J.P."/>
            <person name="Brehm K."/>
            <person name="Berriman M."/>
            <person name="Garciarrubio A."/>
            <person name="Bobes R.J."/>
            <person name="Fragoso G."/>
            <person name="Sanchez-Flores A."/>
            <person name="Estrada K."/>
            <person name="Cevallos M.A."/>
            <person name="Morett E."/>
            <person name="Gonzalez V."/>
            <person name="Portillo T."/>
            <person name="Ochoa-Leyva A."/>
            <person name="Jose M.V."/>
            <person name="Sciutto E."/>
            <person name="Landa A."/>
            <person name="Jimenez L."/>
            <person name="Valdes V."/>
            <person name="Carrero J.C."/>
            <person name="Larralde C."/>
            <person name="Morales-Montor J."/>
            <person name="Limon-Lason J."/>
            <person name="Soberon X."/>
            <person name="Laclette J.P."/>
        </authorList>
    </citation>
    <scope>NUCLEOTIDE SEQUENCE [LARGE SCALE GENOMIC DNA]</scope>
</reference>
<evidence type="ECO:0000259" key="20">
    <source>
        <dbReference type="PROSITE" id="PS50979"/>
    </source>
</evidence>
<evidence type="ECO:0000256" key="8">
    <source>
        <dbReference type="ARBA" id="ARBA00022840"/>
    </source>
</evidence>
<dbReference type="FunFam" id="3.40.50.20:FF:000010">
    <property type="entry name" value="Propionyl-CoA carboxylase subunit alpha"/>
    <property type="match status" value="1"/>
</dbReference>
<dbReference type="InterPro" id="IPR050856">
    <property type="entry name" value="Biotin_carboxylase_complex"/>
</dbReference>
<dbReference type="PROSITE" id="PS50975">
    <property type="entry name" value="ATP_GRASP"/>
    <property type="match status" value="1"/>
</dbReference>
<dbReference type="InterPro" id="IPR001882">
    <property type="entry name" value="Biotin_BS"/>
</dbReference>
<evidence type="ECO:0000256" key="10">
    <source>
        <dbReference type="ARBA" id="ARBA00022946"/>
    </source>
</evidence>
<dbReference type="FunFam" id="3.30.1490.20:FF:000003">
    <property type="entry name" value="acetyl-CoA carboxylase isoform X1"/>
    <property type="match status" value="1"/>
</dbReference>
<evidence type="ECO:0000256" key="17">
    <source>
        <dbReference type="PROSITE-ProRule" id="PRU00409"/>
    </source>
</evidence>
<dbReference type="Gene3D" id="3.30.470.20">
    <property type="entry name" value="ATP-grasp fold, B domain"/>
    <property type="match status" value="1"/>
</dbReference>
<evidence type="ECO:0000256" key="12">
    <source>
        <dbReference type="ARBA" id="ARBA00023098"/>
    </source>
</evidence>
<dbReference type="Pfam" id="PF02785">
    <property type="entry name" value="Biotin_carb_C"/>
    <property type="match status" value="1"/>
</dbReference>
<dbReference type="Pfam" id="PF00364">
    <property type="entry name" value="Biotin_lipoyl"/>
    <property type="match status" value="1"/>
</dbReference>
<reference evidence="23" key="3">
    <citation type="submission" date="2020-10" db="UniProtKB">
        <authorList>
            <consortium name="WormBaseParasite"/>
        </authorList>
    </citation>
    <scope>IDENTIFICATION</scope>
</reference>
<dbReference type="InterPro" id="IPR005482">
    <property type="entry name" value="Biotin_COase_C"/>
</dbReference>
<keyword evidence="12" id="KW-0443">Lipid metabolism</keyword>
<organism evidence="21">
    <name type="scientific">Echinococcus granulosus</name>
    <name type="common">Hydatid tapeworm</name>
    <dbReference type="NCBI Taxonomy" id="6210"/>
    <lineage>
        <taxon>Eukaryota</taxon>
        <taxon>Metazoa</taxon>
        <taxon>Spiralia</taxon>
        <taxon>Lophotrochozoa</taxon>
        <taxon>Platyhelminthes</taxon>
        <taxon>Cestoda</taxon>
        <taxon>Eucestoda</taxon>
        <taxon>Cyclophyllidea</taxon>
        <taxon>Taeniidae</taxon>
        <taxon>Echinococcus</taxon>
        <taxon>Echinococcus granulosus group</taxon>
    </lineage>
</organism>
<comment type="pathway">
    <text evidence="3">Metabolic intermediate metabolism; propanoyl-CoA degradation; succinyl-CoA from propanoyl-CoA: step 1/3.</text>
</comment>
<dbReference type="SUPFAM" id="SSF51246">
    <property type="entry name" value="Rudiment single hybrid motif"/>
    <property type="match status" value="1"/>
</dbReference>
<evidence type="ECO:0000256" key="15">
    <source>
        <dbReference type="ARBA" id="ARBA00023267"/>
    </source>
</evidence>
<dbReference type="InterPro" id="IPR011054">
    <property type="entry name" value="Rudment_hybrid_motif"/>
</dbReference>
<dbReference type="InterPro" id="IPR005479">
    <property type="entry name" value="CPAse_ATP-bd"/>
</dbReference>
<evidence type="ECO:0000313" key="23">
    <source>
        <dbReference type="WBParaSite" id="EgrG_000534100"/>
    </source>
</evidence>
<dbReference type="FunFam" id="3.30.470.20:FF:000028">
    <property type="entry name" value="Methylcrotonoyl-CoA carboxylase subunit alpha, mitochondrial"/>
    <property type="match status" value="1"/>
</dbReference>
<reference evidence="21" key="2">
    <citation type="submission" date="2014-06" db="EMBL/GenBank/DDBJ databases">
        <authorList>
            <person name="Aslett M."/>
        </authorList>
    </citation>
    <scope>NUCLEOTIDE SEQUENCE</scope>
</reference>